<dbReference type="InterPro" id="IPR051457">
    <property type="entry name" value="2-oxoacid:Fd_oxidoreductase"/>
</dbReference>
<dbReference type="GO" id="GO:0030976">
    <property type="term" value="F:thiamine pyrophosphate binding"/>
    <property type="evidence" value="ECO:0007669"/>
    <property type="project" value="InterPro"/>
</dbReference>
<dbReference type="EMBL" id="RBIG01000003">
    <property type="protein sequence ID" value="RKQ68207.1"/>
    <property type="molecule type" value="Genomic_DNA"/>
</dbReference>
<dbReference type="CDD" id="cd02008">
    <property type="entry name" value="TPP_IOR_alpha"/>
    <property type="match status" value="1"/>
</dbReference>
<dbReference type="NCBIfam" id="NF009588">
    <property type="entry name" value="PRK13029.1"/>
    <property type="match status" value="1"/>
</dbReference>
<dbReference type="PANTHER" id="PTHR48084:SF3">
    <property type="entry name" value="SUBUNIT OF PYRUVATE:FLAVODOXIN OXIDOREDUCTASE"/>
    <property type="match status" value="1"/>
</dbReference>
<evidence type="ECO:0000313" key="4">
    <source>
        <dbReference type="Proteomes" id="UP000277424"/>
    </source>
</evidence>
<comment type="caution">
    <text evidence="3">The sequence shown here is derived from an EMBL/GenBank/DDBJ whole genome shotgun (WGS) entry which is preliminary data.</text>
</comment>
<feature type="domain" description="4Fe-4S ferredoxin-type" evidence="2">
    <location>
        <begin position="624"/>
        <end position="654"/>
    </location>
</feature>
<sequence>MTLAAVTLDDKYTLQRGRLYLTGTQALVRLPMIQRQRDVAAGLNTGCFISGYRGSPLGALDQQLWKARKFLKNNHIQFQPGVNEEMAATAIWGSQQLNLFPDALYDGVFSIWYGKGPGVDRTGDVFKHANNAGTSRHGGVLALLGDDHVCKSSTLPHQSEFACVDAMMPVLNPAGIQEILDYGLIGWAMSRYASVWVGMKCVADTMDSSASVEADPDRVKIVLPEGVEMPEGGLSIRWPDEPMAQEYRLHTHKMPAVLAFARANGLDRVLIDSAAPRLGIATTGKSYLDVRQALDALGLDEARASALGIRLYKIGMPWPLEPEGAAAFAAGLPEVLVVEEKRGLIEPQLKDILYDMPADRRPRILGKQGEDGRTLFQAPGELSPNQIALAIGERLLKQHDDADLRGRVMRLRQEEAGLTVPTHGFKRTPYFCSGCPHNTSTRVPEGSRAMAGIGCHYMSQWMDRSTETFTQMGGEGAPWIGQAPFTKTKHIFANLGDGTYNHSGSLAIRAAAASGVNITYKILFNDAVAMTGGQPADSHFTVDQIARQVLAEGAKVVRIVTDDPDKYPLNVFPAEATISHRDELDSVQRDLREIEGLTVLIYDQTCAAEKRRRRKRKLMVDPPKRVFINEAVCEGCGDCGVKSNCVSVLPVETEYGRKRAIDQSACNKDYSCLKGFCPSFVTVVGGKVRKQAEKVEQAGPRPVFGDLPEPILPALDQPYNIMIGGIGGTGVVTIGALLGMAAHLEGKGVSVLDMAGLAQKGGQVLSHVRIGATPGDLHAARISHGGADLLLGCDIVVSASGEGLATLHARRSHAVVNTQETMTGDFTRNPNLAFPTAKLRDALLKAVGGQKADFVDASKLATAALGDSIASNLFMLGFAWQRGLVPVTAEAIDKAIEMNGVAVAFNREAFLWGRRAAHDLPSVERVLAPAETAVAPDRKIAQTLDEIVAKRAAYLTDYQDAAYARRYTDLVARVREAEQARTPGQSALAEAVARYYHKLLAIKDEYEVARLYTDGGFQRRLSQQFEGDYKLEFHLAPPLFAERDPQTGHLKKRAYGPWMMAAFRTLAGFKRLRGTAFDIFGRTEERRMERRLVAEYEALLAELLEKLSPDNHHLAVALASLPDKVRGFGHVKEANVAKAKAEEAELLAAFRRPQAPAQAAE</sequence>
<dbReference type="PANTHER" id="PTHR48084">
    <property type="entry name" value="2-OXOGLUTARATE OXIDOREDUCTASE SUBUNIT KORB-RELATED"/>
    <property type="match status" value="1"/>
</dbReference>
<gene>
    <name evidence="3" type="ORF">BCL74_2682</name>
</gene>
<dbReference type="RefSeq" id="WP_121220761.1">
    <property type="nucleotide sequence ID" value="NZ_RBIG01000003.1"/>
</dbReference>
<dbReference type="AlphaFoldDB" id="A0A420WB32"/>
<dbReference type="Gene3D" id="3.40.50.970">
    <property type="match status" value="1"/>
</dbReference>
<reference evidence="3 4" key="1">
    <citation type="submission" date="2018-10" db="EMBL/GenBank/DDBJ databases">
        <title>Comparative analysis of microorganisms from saline springs in Andes Mountain Range, Colombia.</title>
        <authorList>
            <person name="Rubin E."/>
        </authorList>
    </citation>
    <scope>NUCLEOTIDE SEQUENCE [LARGE SCALE GENOMIC DNA]</scope>
    <source>
        <strain evidence="3 4">USBA 36</strain>
    </source>
</reference>
<dbReference type="GO" id="GO:0016625">
    <property type="term" value="F:oxidoreductase activity, acting on the aldehyde or oxo group of donors, iron-sulfur protein as acceptor"/>
    <property type="evidence" value="ECO:0007669"/>
    <property type="project" value="UniProtKB-ARBA"/>
</dbReference>
<evidence type="ECO:0000256" key="1">
    <source>
        <dbReference type="ARBA" id="ARBA00023002"/>
    </source>
</evidence>
<dbReference type="PROSITE" id="PS51379">
    <property type="entry name" value="4FE4S_FER_2"/>
    <property type="match status" value="1"/>
</dbReference>
<dbReference type="Proteomes" id="UP000277424">
    <property type="component" value="Unassembled WGS sequence"/>
</dbReference>
<dbReference type="InterPro" id="IPR019752">
    <property type="entry name" value="Pyrv/ketoisovalerate_OxRed_cat"/>
</dbReference>
<dbReference type="GO" id="GO:0044281">
    <property type="term" value="P:small molecule metabolic process"/>
    <property type="evidence" value="ECO:0007669"/>
    <property type="project" value="UniProtKB-ARBA"/>
</dbReference>
<evidence type="ECO:0000259" key="2">
    <source>
        <dbReference type="PROSITE" id="PS51379"/>
    </source>
</evidence>
<organism evidence="3 4">
    <name type="scientific">Oceanibaculum indicum</name>
    <dbReference type="NCBI Taxonomy" id="526216"/>
    <lineage>
        <taxon>Bacteria</taxon>
        <taxon>Pseudomonadati</taxon>
        <taxon>Pseudomonadota</taxon>
        <taxon>Alphaproteobacteria</taxon>
        <taxon>Rhodospirillales</taxon>
        <taxon>Oceanibaculaceae</taxon>
        <taxon>Oceanibaculum</taxon>
    </lineage>
</organism>
<dbReference type="InterPro" id="IPR011766">
    <property type="entry name" value="TPP_enzyme_TPP-bd"/>
</dbReference>
<dbReference type="GO" id="GO:0045333">
    <property type="term" value="P:cellular respiration"/>
    <property type="evidence" value="ECO:0007669"/>
    <property type="project" value="UniProtKB-ARBA"/>
</dbReference>
<evidence type="ECO:0000313" key="3">
    <source>
        <dbReference type="EMBL" id="RKQ68207.1"/>
    </source>
</evidence>
<dbReference type="InterPro" id="IPR017896">
    <property type="entry name" value="4Fe4S_Fe-S-bd"/>
</dbReference>
<keyword evidence="1" id="KW-0560">Oxidoreductase</keyword>
<dbReference type="InterPro" id="IPR002869">
    <property type="entry name" value="Pyrv_flavodox_OxRed_cen"/>
</dbReference>
<dbReference type="InterPro" id="IPR002880">
    <property type="entry name" value="Pyrv_Fd/Flavodoxin_OxRdtase_N"/>
</dbReference>
<name>A0A420WB32_9PROT</name>
<dbReference type="SUPFAM" id="SSF52518">
    <property type="entry name" value="Thiamin diphosphate-binding fold (THDP-binding)"/>
    <property type="match status" value="2"/>
</dbReference>
<dbReference type="InterPro" id="IPR029061">
    <property type="entry name" value="THDP-binding"/>
</dbReference>
<proteinExistence type="predicted"/>
<dbReference type="NCBIfam" id="NF009589">
    <property type="entry name" value="PRK13030.1"/>
    <property type="match status" value="1"/>
</dbReference>
<dbReference type="Pfam" id="PF01558">
    <property type="entry name" value="POR"/>
    <property type="match status" value="1"/>
</dbReference>
<dbReference type="Gene3D" id="3.40.920.10">
    <property type="entry name" value="Pyruvate-ferredoxin oxidoreductase, PFOR, domain III"/>
    <property type="match status" value="1"/>
</dbReference>
<dbReference type="Pfam" id="PF20169">
    <property type="entry name" value="DUF6537"/>
    <property type="match status" value="1"/>
</dbReference>
<dbReference type="CDD" id="cd07034">
    <property type="entry name" value="TPP_PYR_PFOR_IOR-alpha_like"/>
    <property type="match status" value="1"/>
</dbReference>
<keyword evidence="3" id="KW-0670">Pyruvate</keyword>
<dbReference type="SUPFAM" id="SSF53323">
    <property type="entry name" value="Pyruvate-ferredoxin oxidoreductase, PFOR, domain III"/>
    <property type="match status" value="1"/>
</dbReference>
<protein>
    <submittedName>
        <fullName evidence="3">Indolepyruvate ferredoxin oxidoreductase</fullName>
    </submittedName>
</protein>
<dbReference type="OrthoDB" id="9803617at2"/>
<dbReference type="Pfam" id="PF02775">
    <property type="entry name" value="TPP_enzyme_C"/>
    <property type="match status" value="1"/>
</dbReference>
<accession>A0A420WB32</accession>
<dbReference type="InterPro" id="IPR046667">
    <property type="entry name" value="DUF6537"/>
</dbReference>